<reference evidence="1 2" key="1">
    <citation type="submission" date="2018-11" db="EMBL/GenBank/DDBJ databases">
        <authorList>
            <person name="Lopez-Roques C."/>
            <person name="Donnadieu C."/>
            <person name="Bouchez O."/>
            <person name="Klopp C."/>
            <person name="Cabau C."/>
            <person name="Zahm M."/>
        </authorList>
    </citation>
    <scope>NUCLEOTIDE SEQUENCE [LARGE SCALE GENOMIC DNA]</scope>
    <source>
        <strain evidence="1">RS831</strain>
        <tissue evidence="1">Whole body</tissue>
    </source>
</reference>
<evidence type="ECO:0000313" key="2">
    <source>
        <dbReference type="Proteomes" id="UP000283210"/>
    </source>
</evidence>
<dbReference type="AlphaFoldDB" id="A0A437C2N2"/>
<protein>
    <submittedName>
        <fullName evidence="1">Uncharacterized protein</fullName>
    </submittedName>
</protein>
<gene>
    <name evidence="1" type="ORF">OJAV_G00223910</name>
</gene>
<evidence type="ECO:0000313" key="1">
    <source>
        <dbReference type="EMBL" id="RVE56739.1"/>
    </source>
</evidence>
<reference evidence="1 2" key="2">
    <citation type="submission" date="2019-01" db="EMBL/GenBank/DDBJ databases">
        <title>A chromosome length genome reference of the Java medaka (oryzias javanicus).</title>
        <authorList>
            <person name="Herpin A."/>
            <person name="Takehana Y."/>
            <person name="Naruse K."/>
            <person name="Ansai S."/>
            <person name="Kawaguchi M."/>
        </authorList>
    </citation>
    <scope>NUCLEOTIDE SEQUENCE [LARGE SCALE GENOMIC DNA]</scope>
    <source>
        <strain evidence="1">RS831</strain>
        <tissue evidence="1">Whole body</tissue>
    </source>
</reference>
<dbReference type="EMBL" id="CM012459">
    <property type="protein sequence ID" value="RVE56739.1"/>
    <property type="molecule type" value="Genomic_DNA"/>
</dbReference>
<keyword evidence="2" id="KW-1185">Reference proteome</keyword>
<organism evidence="1 2">
    <name type="scientific">Oryzias javanicus</name>
    <name type="common">Javanese ricefish</name>
    <name type="synonym">Aplocheilus javanicus</name>
    <dbReference type="NCBI Taxonomy" id="123683"/>
    <lineage>
        <taxon>Eukaryota</taxon>
        <taxon>Metazoa</taxon>
        <taxon>Chordata</taxon>
        <taxon>Craniata</taxon>
        <taxon>Vertebrata</taxon>
        <taxon>Euteleostomi</taxon>
        <taxon>Actinopterygii</taxon>
        <taxon>Neopterygii</taxon>
        <taxon>Teleostei</taxon>
        <taxon>Neoteleostei</taxon>
        <taxon>Acanthomorphata</taxon>
        <taxon>Ovalentaria</taxon>
        <taxon>Atherinomorphae</taxon>
        <taxon>Beloniformes</taxon>
        <taxon>Adrianichthyidae</taxon>
        <taxon>Oryziinae</taxon>
        <taxon>Oryzias</taxon>
    </lineage>
</organism>
<accession>A0A437C2N2</accession>
<name>A0A437C2N2_ORYJA</name>
<sequence length="70" mass="7844">MVSFANVVLVDACRQSRKTRADPERTTTAVWLDETKGPNGRRCSGVRCVPGEISSRTRLIIRKKLRSEPS</sequence>
<dbReference type="Proteomes" id="UP000283210">
    <property type="component" value="Chromosome 23"/>
</dbReference>
<proteinExistence type="predicted"/>